<dbReference type="EMBL" id="VWPJ01000028">
    <property type="protein sequence ID" value="KAA5603864.1"/>
    <property type="molecule type" value="Genomic_DNA"/>
</dbReference>
<feature type="domain" description="Tryptophan synthase beta chain-like PALP" evidence="4">
    <location>
        <begin position="35"/>
        <end position="321"/>
    </location>
</feature>
<dbReference type="CDD" id="cd01562">
    <property type="entry name" value="Thr-dehyd"/>
    <property type="match status" value="1"/>
</dbReference>
<accession>A0A5M6I6K1</accession>
<dbReference type="OrthoDB" id="9811476at2"/>
<reference evidence="5 6" key="1">
    <citation type="submission" date="2019-09" db="EMBL/GenBank/DDBJ databases">
        <title>Genome sequence of Roseospira marina, one of the more divergent members of the non-sulfur purple photosynthetic bacterial family, the Rhodospirillaceae.</title>
        <authorList>
            <person name="Meyer T."/>
            <person name="Kyndt J."/>
        </authorList>
    </citation>
    <scope>NUCLEOTIDE SEQUENCE [LARGE SCALE GENOMIC DNA]</scope>
    <source>
        <strain evidence="5 6">DSM 15113</strain>
    </source>
</reference>
<dbReference type="InterPro" id="IPR001926">
    <property type="entry name" value="TrpB-like_PALP"/>
</dbReference>
<dbReference type="AlphaFoldDB" id="A0A5M6I6K1"/>
<dbReference type="SUPFAM" id="SSF53686">
    <property type="entry name" value="Tryptophan synthase beta subunit-like PLP-dependent enzymes"/>
    <property type="match status" value="1"/>
</dbReference>
<evidence type="ECO:0000313" key="5">
    <source>
        <dbReference type="EMBL" id="KAA5603864.1"/>
    </source>
</evidence>
<keyword evidence="2" id="KW-0663">Pyridoxal phosphate</keyword>
<comment type="caution">
    <text evidence="5">The sequence shown here is derived from an EMBL/GenBank/DDBJ whole genome shotgun (WGS) entry which is preliminary data.</text>
</comment>
<dbReference type="PANTHER" id="PTHR48078">
    <property type="entry name" value="THREONINE DEHYDRATASE, MITOCHONDRIAL-RELATED"/>
    <property type="match status" value="1"/>
</dbReference>
<evidence type="ECO:0000256" key="2">
    <source>
        <dbReference type="ARBA" id="ARBA00022898"/>
    </source>
</evidence>
<evidence type="ECO:0000313" key="6">
    <source>
        <dbReference type="Proteomes" id="UP000324065"/>
    </source>
</evidence>
<evidence type="ECO:0000259" key="4">
    <source>
        <dbReference type="Pfam" id="PF00291"/>
    </source>
</evidence>
<dbReference type="Proteomes" id="UP000324065">
    <property type="component" value="Unassembled WGS sequence"/>
</dbReference>
<protein>
    <submittedName>
        <fullName evidence="5">Threonine dehydratase</fullName>
    </submittedName>
</protein>
<dbReference type="Gene3D" id="3.40.50.1100">
    <property type="match status" value="2"/>
</dbReference>
<evidence type="ECO:0000256" key="3">
    <source>
        <dbReference type="ARBA" id="ARBA00023239"/>
    </source>
</evidence>
<dbReference type="NCBIfam" id="NF004771">
    <property type="entry name" value="PRK06110.1"/>
    <property type="match status" value="1"/>
</dbReference>
<keyword evidence="6" id="KW-1185">Reference proteome</keyword>
<evidence type="ECO:0000256" key="1">
    <source>
        <dbReference type="ARBA" id="ARBA00001933"/>
    </source>
</evidence>
<dbReference type="GO" id="GO:0004794">
    <property type="term" value="F:threonine deaminase activity"/>
    <property type="evidence" value="ECO:0007669"/>
    <property type="project" value="TreeGrafter"/>
</dbReference>
<dbReference type="InterPro" id="IPR036052">
    <property type="entry name" value="TrpB-like_PALP_sf"/>
</dbReference>
<sequence>MTALPTRHPLDRSPSALVGRVGLEAARDMLSGLLTSTAQIEWPLLAEATGTRVIVKHENHNPTGAFKVRGGLVYMSHLKAERPAVEGVVCATRGNHGQSAALAAARVGLSATIVVPHGNSPEKNAAMRAYGAELVEHGDDFIQSCDHAKALAAARGLHPVPSFHPWLVAGVGTYAMELFTQAPDLEAVFVPIGLGSGICGVISARNALGLSTKVYGVVTENVDAYRRSFLAGAPVACERSDTVADGLAVRVPNPQALEAILGGAEDVLTVSDSEIVDAMGLYVRATHNIAEGAGAAPLAALCRYRDSLGLADKRVGLILSGGNADRDQLGRALNLTESA</sequence>
<dbReference type="GO" id="GO:0006565">
    <property type="term" value="P:L-serine catabolic process"/>
    <property type="evidence" value="ECO:0007669"/>
    <property type="project" value="TreeGrafter"/>
</dbReference>
<dbReference type="Pfam" id="PF00291">
    <property type="entry name" value="PALP"/>
    <property type="match status" value="1"/>
</dbReference>
<proteinExistence type="predicted"/>
<dbReference type="GO" id="GO:0009097">
    <property type="term" value="P:isoleucine biosynthetic process"/>
    <property type="evidence" value="ECO:0007669"/>
    <property type="project" value="TreeGrafter"/>
</dbReference>
<dbReference type="InterPro" id="IPR050147">
    <property type="entry name" value="Ser/Thr_Dehydratase"/>
</dbReference>
<gene>
    <name evidence="5" type="ORF">F1188_18650</name>
</gene>
<dbReference type="PANTHER" id="PTHR48078:SF7">
    <property type="entry name" value="BLL6502 PROTEIN"/>
    <property type="match status" value="1"/>
</dbReference>
<dbReference type="RefSeq" id="WP_150063966.1">
    <property type="nucleotide sequence ID" value="NZ_JACHII010000004.1"/>
</dbReference>
<dbReference type="GO" id="GO:0003941">
    <property type="term" value="F:L-serine ammonia-lyase activity"/>
    <property type="evidence" value="ECO:0007669"/>
    <property type="project" value="TreeGrafter"/>
</dbReference>
<name>A0A5M6I6K1_9PROT</name>
<dbReference type="GO" id="GO:0006567">
    <property type="term" value="P:L-threonine catabolic process"/>
    <property type="evidence" value="ECO:0007669"/>
    <property type="project" value="TreeGrafter"/>
</dbReference>
<keyword evidence="3" id="KW-0456">Lyase</keyword>
<organism evidence="5 6">
    <name type="scientific">Roseospira marina</name>
    <dbReference type="NCBI Taxonomy" id="140057"/>
    <lineage>
        <taxon>Bacteria</taxon>
        <taxon>Pseudomonadati</taxon>
        <taxon>Pseudomonadota</taxon>
        <taxon>Alphaproteobacteria</taxon>
        <taxon>Rhodospirillales</taxon>
        <taxon>Rhodospirillaceae</taxon>
        <taxon>Roseospira</taxon>
    </lineage>
</organism>
<comment type="cofactor">
    <cofactor evidence="1">
        <name>pyridoxal 5'-phosphate</name>
        <dbReference type="ChEBI" id="CHEBI:597326"/>
    </cofactor>
</comment>